<evidence type="ECO:0000256" key="12">
    <source>
        <dbReference type="SAM" id="Coils"/>
    </source>
</evidence>
<dbReference type="Pfam" id="PF13815">
    <property type="entry name" value="Dzip-like_N"/>
    <property type="match status" value="1"/>
</dbReference>
<dbReference type="EMBL" id="UYWX01020709">
    <property type="protein sequence ID" value="VDM33937.1"/>
    <property type="molecule type" value="Genomic_DNA"/>
</dbReference>
<feature type="region of interest" description="Disordered" evidence="13">
    <location>
        <begin position="690"/>
        <end position="745"/>
    </location>
</feature>
<reference evidence="15 16" key="2">
    <citation type="submission" date="2018-11" db="EMBL/GenBank/DDBJ databases">
        <authorList>
            <consortium name="Pathogen Informatics"/>
        </authorList>
    </citation>
    <scope>NUCLEOTIDE SEQUENCE [LARGE SCALE GENOMIC DNA]</scope>
</reference>
<dbReference type="STRING" id="6205.A0A0R3X6R3"/>
<dbReference type="GO" id="GO:0008270">
    <property type="term" value="F:zinc ion binding"/>
    <property type="evidence" value="ECO:0007669"/>
    <property type="project" value="UniProtKB-KW"/>
</dbReference>
<name>A0A0R3X6R3_HYDTA</name>
<keyword evidence="8 12" id="KW-0175">Coiled coil</keyword>
<accession>A0A0R3X6R3</accession>
<evidence type="ECO:0000256" key="7">
    <source>
        <dbReference type="ARBA" id="ARBA00022833"/>
    </source>
</evidence>
<keyword evidence="4" id="KW-0963">Cytoplasm</keyword>
<evidence type="ECO:0000256" key="8">
    <source>
        <dbReference type="ARBA" id="ARBA00023054"/>
    </source>
</evidence>
<sequence>MITYCIQVFALASVDVCRVASQIDIDALQDNLVSVAFCDINSEIDTRYVDTNFIKLFQLAQLLIEYLLYSQDYLTNTVDSLRLENETIKKETDVLKKRLEQQAQRLTSTRKECHRRRLLLLAQQRLMHNGPQSYHRCPHCTKAFINASFLNAHLFRRHAEVVSALQGINLNQVSLLPLDSGTNFVAEKSTNEKLPILTSNLEQQIQEVLNHLKSQIPPPLPQPPPALSSAVVQTVEVKDAVSPRAPAGVEIAWRQRTVELERQLEEERDYLRQLEERNRAWQDSLTLQHRTDVERVREMFEVELRNLREENLETQRQLIQLRLKGANASSFEDVEADVPEQLERQVRSLEAVRSPVPKLVTASSSEHSPETAFLLPSSSNPSVTKAKRNTNNAVHSVRRSCPTVSRGVSCSGGIGSLSHMLYNIPTAHEKPSGRQCMSNREPVSLADASVQVARKEAISRLATHNLTVPQNHKALLTNKGVVVESLIVRTEDEEDRESDRTRSIHLIPFAVSTPSFLPTVLNEVHASPKRDRCQSDNEAEFGNSRIVQLVDESTEKSQYARERSIKSRSYAKSKKMDAGIFHRALQLNGPELRVDTLKNISHYKDQLEKLRFDPDAMKRLRKEVEALLAEQLIDHDVEVDVSGLTRGKFNETLDILGQERQHLTRKHSNFAEIRASIARKVDRMALMALHSKRERHDSALRSGRNGIREGDGDTDGGGSQKKARAPRIPDRDTLSRPPSGRPASLTSLTHILAPITEHRRFATASPALRKVNPTQSRQSLFENTEDEGDGDDNCDRRVAKAERRTVAHR</sequence>
<keyword evidence="5" id="KW-0479">Metal-binding</keyword>
<keyword evidence="7" id="KW-0862">Zinc</keyword>
<feature type="domain" description="C2H2-type" evidence="14">
    <location>
        <begin position="135"/>
        <end position="159"/>
    </location>
</feature>
<evidence type="ECO:0000256" key="1">
    <source>
        <dbReference type="ARBA" id="ARBA00004114"/>
    </source>
</evidence>
<evidence type="ECO:0000256" key="3">
    <source>
        <dbReference type="ARBA" id="ARBA00009131"/>
    </source>
</evidence>
<keyword evidence="16" id="KW-1185">Reference proteome</keyword>
<proteinExistence type="inferred from homology"/>
<keyword evidence="10" id="KW-0966">Cell projection</keyword>
<evidence type="ECO:0000313" key="15">
    <source>
        <dbReference type="EMBL" id="VDM33937.1"/>
    </source>
</evidence>
<feature type="region of interest" description="Disordered" evidence="13">
    <location>
        <begin position="360"/>
        <end position="398"/>
    </location>
</feature>
<dbReference type="PROSITE" id="PS00028">
    <property type="entry name" value="ZINC_FINGER_C2H2_1"/>
    <property type="match status" value="1"/>
</dbReference>
<keyword evidence="9" id="KW-0206">Cytoskeleton</keyword>
<evidence type="ECO:0000313" key="17">
    <source>
        <dbReference type="WBParaSite" id="TTAC_0000920801-mRNA-1"/>
    </source>
</evidence>
<feature type="coiled-coil region" evidence="12">
    <location>
        <begin position="257"/>
        <end position="324"/>
    </location>
</feature>
<dbReference type="AlphaFoldDB" id="A0A0R3X6R3"/>
<dbReference type="PANTHER" id="PTHR21502:SF3">
    <property type="entry name" value="CILIUM ASSEMBLY PROTEIN DZIP1L"/>
    <property type="match status" value="1"/>
</dbReference>
<evidence type="ECO:0000259" key="14">
    <source>
        <dbReference type="PROSITE" id="PS50157"/>
    </source>
</evidence>
<dbReference type="PANTHER" id="PTHR21502">
    <property type="entry name" value="ZINC FINGER PROTEIN DZIP1"/>
    <property type="match status" value="1"/>
</dbReference>
<feature type="compositionally biased region" description="Basic and acidic residues" evidence="13">
    <location>
        <begin position="793"/>
        <end position="809"/>
    </location>
</feature>
<reference evidence="17" key="1">
    <citation type="submission" date="2017-02" db="UniProtKB">
        <authorList>
            <consortium name="WormBaseParasite"/>
        </authorList>
    </citation>
    <scope>IDENTIFICATION</scope>
</reference>
<comment type="similarity">
    <text evidence="3">Belongs to the DZIP C2H2-type zinc-finger protein family.</text>
</comment>
<organism evidence="17">
    <name type="scientific">Hydatigena taeniaeformis</name>
    <name type="common">Feline tapeworm</name>
    <name type="synonym">Taenia taeniaeformis</name>
    <dbReference type="NCBI Taxonomy" id="6205"/>
    <lineage>
        <taxon>Eukaryota</taxon>
        <taxon>Metazoa</taxon>
        <taxon>Spiralia</taxon>
        <taxon>Lophotrochozoa</taxon>
        <taxon>Platyhelminthes</taxon>
        <taxon>Cestoda</taxon>
        <taxon>Eucestoda</taxon>
        <taxon>Cyclophyllidea</taxon>
        <taxon>Taeniidae</taxon>
        <taxon>Hydatigera</taxon>
    </lineage>
</organism>
<evidence type="ECO:0000256" key="4">
    <source>
        <dbReference type="ARBA" id="ARBA00022490"/>
    </source>
</evidence>
<evidence type="ECO:0000313" key="16">
    <source>
        <dbReference type="Proteomes" id="UP000274429"/>
    </source>
</evidence>
<evidence type="ECO:0000256" key="10">
    <source>
        <dbReference type="ARBA" id="ARBA00023273"/>
    </source>
</evidence>
<dbReference type="WBParaSite" id="TTAC_0000920801-mRNA-1">
    <property type="protein sequence ID" value="TTAC_0000920801-mRNA-1"/>
    <property type="gene ID" value="TTAC_0000920801"/>
</dbReference>
<dbReference type="GO" id="GO:0036064">
    <property type="term" value="C:ciliary basal body"/>
    <property type="evidence" value="ECO:0007669"/>
    <property type="project" value="TreeGrafter"/>
</dbReference>
<dbReference type="InterPro" id="IPR051241">
    <property type="entry name" value="DZIP_RILPL"/>
</dbReference>
<evidence type="ECO:0000256" key="13">
    <source>
        <dbReference type="SAM" id="MobiDB-lite"/>
    </source>
</evidence>
<comment type="subcellular location">
    <subcellularLocation>
        <location evidence="2">Cytoplasm</location>
        <location evidence="2">Cytoskeleton</location>
        <location evidence="2">Cilium basal body</location>
    </subcellularLocation>
    <subcellularLocation>
        <location evidence="1">Cytoplasm</location>
        <location evidence="1">Cytoskeleton</location>
        <location evidence="1">Microtubule organizing center</location>
        <location evidence="1">Centrosome</location>
        <location evidence="1">Centriole</location>
    </subcellularLocation>
</comment>
<dbReference type="Pfam" id="PF25977">
    <property type="entry name" value="DZIP1"/>
    <property type="match status" value="1"/>
</dbReference>
<feature type="compositionally biased region" description="Acidic residues" evidence="13">
    <location>
        <begin position="783"/>
        <end position="792"/>
    </location>
</feature>
<gene>
    <name evidence="15" type="ORF">TTAC_LOCUS9193</name>
</gene>
<dbReference type="Proteomes" id="UP000274429">
    <property type="component" value="Unassembled WGS sequence"/>
</dbReference>
<dbReference type="InterPro" id="IPR032714">
    <property type="entry name" value="DZIP1_N"/>
</dbReference>
<dbReference type="InterPro" id="IPR058883">
    <property type="entry name" value="DZIP1_dom"/>
</dbReference>
<feature type="compositionally biased region" description="Polar residues" evidence="13">
    <location>
        <begin position="376"/>
        <end position="394"/>
    </location>
</feature>
<evidence type="ECO:0000256" key="9">
    <source>
        <dbReference type="ARBA" id="ARBA00023212"/>
    </source>
</evidence>
<evidence type="ECO:0000256" key="2">
    <source>
        <dbReference type="ARBA" id="ARBA00004120"/>
    </source>
</evidence>
<dbReference type="GO" id="GO:0005737">
    <property type="term" value="C:cytoplasm"/>
    <property type="evidence" value="ECO:0007669"/>
    <property type="project" value="TreeGrafter"/>
</dbReference>
<evidence type="ECO:0000256" key="5">
    <source>
        <dbReference type="ARBA" id="ARBA00022723"/>
    </source>
</evidence>
<dbReference type="GO" id="GO:0060271">
    <property type="term" value="P:cilium assembly"/>
    <property type="evidence" value="ECO:0007669"/>
    <property type="project" value="TreeGrafter"/>
</dbReference>
<feature type="region of interest" description="Disordered" evidence="13">
    <location>
        <begin position="763"/>
        <end position="809"/>
    </location>
</feature>
<protein>
    <submittedName>
        <fullName evidence="17">C2H2-type domain-containing protein</fullName>
    </submittedName>
</protein>
<keyword evidence="6 11" id="KW-0863">Zinc-finger</keyword>
<dbReference type="GO" id="GO:0005814">
    <property type="term" value="C:centriole"/>
    <property type="evidence" value="ECO:0007669"/>
    <property type="project" value="UniProtKB-SubCell"/>
</dbReference>
<evidence type="ECO:0000256" key="11">
    <source>
        <dbReference type="PROSITE-ProRule" id="PRU00042"/>
    </source>
</evidence>
<dbReference type="InterPro" id="IPR013087">
    <property type="entry name" value="Znf_C2H2_type"/>
</dbReference>
<feature type="compositionally biased region" description="Polar residues" evidence="13">
    <location>
        <begin position="772"/>
        <end position="782"/>
    </location>
</feature>
<evidence type="ECO:0000256" key="6">
    <source>
        <dbReference type="ARBA" id="ARBA00022771"/>
    </source>
</evidence>
<feature type="coiled-coil region" evidence="12">
    <location>
        <begin position="78"/>
        <end position="116"/>
    </location>
</feature>
<dbReference type="PROSITE" id="PS50157">
    <property type="entry name" value="ZINC_FINGER_C2H2_2"/>
    <property type="match status" value="1"/>
</dbReference>
<dbReference type="OrthoDB" id="515971at2759"/>